<feature type="non-terminal residue" evidence="1">
    <location>
        <position position="1"/>
    </location>
</feature>
<reference evidence="2" key="1">
    <citation type="submission" date="2017-09" db="EMBL/GenBank/DDBJ databases">
        <title>Depth-based differentiation of microbial function through sediment-hosted aquifers and enrichment of novel symbionts in the deep terrestrial subsurface.</title>
        <authorList>
            <person name="Probst A.J."/>
            <person name="Ladd B."/>
            <person name="Jarett J.K."/>
            <person name="Geller-Mcgrath D.E."/>
            <person name="Sieber C.M.K."/>
            <person name="Emerson J.B."/>
            <person name="Anantharaman K."/>
            <person name="Thomas B.C."/>
            <person name="Malmstrom R."/>
            <person name="Stieglmeier M."/>
            <person name="Klingl A."/>
            <person name="Woyke T."/>
            <person name="Ryan C.M."/>
            <person name="Banfield J.F."/>
        </authorList>
    </citation>
    <scope>NUCLEOTIDE SEQUENCE [LARGE SCALE GENOMIC DNA]</scope>
</reference>
<accession>A0A2M7R6T4</accession>
<dbReference type="Proteomes" id="UP000230767">
    <property type="component" value="Unassembled WGS sequence"/>
</dbReference>
<protein>
    <recommendedName>
        <fullName evidence="3">PKD/Chitinase domain-containing protein</fullName>
    </recommendedName>
</protein>
<organism evidence="1 2">
    <name type="scientific">Candidatus Nealsonbacteria bacterium CG_4_10_14_0_8_um_filter_37_14</name>
    <dbReference type="NCBI Taxonomy" id="1974684"/>
    <lineage>
        <taxon>Bacteria</taxon>
        <taxon>Candidatus Nealsoniibacteriota</taxon>
    </lineage>
</organism>
<proteinExistence type="predicted"/>
<evidence type="ECO:0008006" key="3">
    <source>
        <dbReference type="Google" id="ProtNLM"/>
    </source>
</evidence>
<evidence type="ECO:0000313" key="1">
    <source>
        <dbReference type="EMBL" id="PIY89445.1"/>
    </source>
</evidence>
<dbReference type="AlphaFoldDB" id="A0A2M7R6T4"/>
<dbReference type="EMBL" id="PFLW01000024">
    <property type="protein sequence ID" value="PIY89445.1"/>
    <property type="molecule type" value="Genomic_DNA"/>
</dbReference>
<gene>
    <name evidence="1" type="ORF">COY73_00890</name>
</gene>
<evidence type="ECO:0000313" key="2">
    <source>
        <dbReference type="Proteomes" id="UP000230767"/>
    </source>
</evidence>
<sequence length="184" mass="20506">TDPDGEDDIVSCEWRNLDITGHDMTCPSWNILCNYVVQSTLLPPKDYDIELKVTDKAGASNALVKTIHIKTDAIADLRCSLNEAGPWQDCSDFKGIQGEYTYFKDTSTVSEGATFVRTRIWKINGTTFSSGTFPPDPVPTAKVKLPNRSNTIELTIEDNKGREDTTRYTFGAKLPLPEWKEIGP</sequence>
<comment type="caution">
    <text evidence="1">The sequence shown here is derived from an EMBL/GenBank/DDBJ whole genome shotgun (WGS) entry which is preliminary data.</text>
</comment>
<name>A0A2M7R6T4_9BACT</name>